<evidence type="ECO:0008006" key="4">
    <source>
        <dbReference type="Google" id="ProtNLM"/>
    </source>
</evidence>
<keyword evidence="1" id="KW-0732">Signal</keyword>
<evidence type="ECO:0000313" key="3">
    <source>
        <dbReference type="Proteomes" id="UP000321580"/>
    </source>
</evidence>
<accession>A0A5C6S084</accession>
<name>A0A5C6S084_9BACT</name>
<protein>
    <recommendedName>
        <fullName evidence="4">DUF4493 domain-containing protein</fullName>
    </recommendedName>
</protein>
<sequence>MKKLNDLTRLALLLAAMALSTVSCTKMEDVLKGTSLNLNTDLLKNPLTIQVLPATPGEEIPTDVKITTLGPDRDKVYTVFGEKDLRMNINPQDPSVGFISIGIRKIEQYSTIDPIEFAVKIEAEGYLPTTRYYRIDNEDNQFKTVRLLAKNSRIDGIQTDRNSLKVTQRGLESSTRLRAAAVSTGEQLEVTVAPQTEFLAADGRKLTGSVEAFMAHYDFSKRGVHEMSPVDLYGADALDKAGNHLGESIFTSLATYSLEMETAEGEVKTFSQPLEVTVKLADDAINPVTEMKVEAGDRIPVWSFNEELGLWQEETEAVVVADAGNRLYARFEQAHLSTWFLGGRRFCRPFTEIDILNTNQFRTDPERYYFVEIIRADNDAILTTYQTRFYNGQTISVIIGNTMANTEVYFKVYTNGAGPCSTGDLLYTSPDFLPCGENLTLDLSEPLSNDMLTRIFVTVSGTCSSDYNDLVVSPSVPIFYRETGCDTYAPLGWLIEGEGSTSSLNIGEYYDFRISYLSLDRCIFDLQVPTTDTTVIIDSPVYSFTETVNINYEADGRTIIFDYTDIEVPDQACDEYIEYLESNPFE</sequence>
<organism evidence="2 3">
    <name type="scientific">Phaeodactylibacter luteus</name>
    <dbReference type="NCBI Taxonomy" id="1564516"/>
    <lineage>
        <taxon>Bacteria</taxon>
        <taxon>Pseudomonadati</taxon>
        <taxon>Bacteroidota</taxon>
        <taxon>Saprospiria</taxon>
        <taxon>Saprospirales</taxon>
        <taxon>Haliscomenobacteraceae</taxon>
        <taxon>Phaeodactylibacter</taxon>
    </lineage>
</organism>
<dbReference type="EMBL" id="VOOR01000006">
    <property type="protein sequence ID" value="TXB67675.1"/>
    <property type="molecule type" value="Genomic_DNA"/>
</dbReference>
<feature type="chain" id="PRO_5022785601" description="DUF4493 domain-containing protein" evidence="1">
    <location>
        <begin position="26"/>
        <end position="586"/>
    </location>
</feature>
<dbReference type="OrthoDB" id="973569at2"/>
<dbReference type="RefSeq" id="WP_147166256.1">
    <property type="nucleotide sequence ID" value="NZ_VOOR01000006.1"/>
</dbReference>
<feature type="signal peptide" evidence="1">
    <location>
        <begin position="1"/>
        <end position="25"/>
    </location>
</feature>
<evidence type="ECO:0000256" key="1">
    <source>
        <dbReference type="SAM" id="SignalP"/>
    </source>
</evidence>
<proteinExistence type="predicted"/>
<gene>
    <name evidence="2" type="ORF">FRY97_04605</name>
</gene>
<comment type="caution">
    <text evidence="2">The sequence shown here is derived from an EMBL/GenBank/DDBJ whole genome shotgun (WGS) entry which is preliminary data.</text>
</comment>
<dbReference type="Proteomes" id="UP000321580">
    <property type="component" value="Unassembled WGS sequence"/>
</dbReference>
<dbReference type="AlphaFoldDB" id="A0A5C6S084"/>
<reference evidence="2 3" key="1">
    <citation type="submission" date="2019-08" db="EMBL/GenBank/DDBJ databases">
        <title>Genome of Phaeodactylibacter luteus.</title>
        <authorList>
            <person name="Bowman J.P."/>
        </authorList>
    </citation>
    <scope>NUCLEOTIDE SEQUENCE [LARGE SCALE GENOMIC DNA]</scope>
    <source>
        <strain evidence="2 3">KCTC 42180</strain>
    </source>
</reference>
<dbReference type="PROSITE" id="PS51257">
    <property type="entry name" value="PROKAR_LIPOPROTEIN"/>
    <property type="match status" value="1"/>
</dbReference>
<keyword evidence="3" id="KW-1185">Reference proteome</keyword>
<evidence type="ECO:0000313" key="2">
    <source>
        <dbReference type="EMBL" id="TXB67675.1"/>
    </source>
</evidence>